<dbReference type="InterPro" id="IPR054843">
    <property type="entry name" value="Slam_hemophilin_C"/>
</dbReference>
<evidence type="ECO:0000256" key="1">
    <source>
        <dbReference type="SAM" id="SignalP"/>
    </source>
</evidence>
<reference evidence="4 5" key="1">
    <citation type="submission" date="2018-06" db="EMBL/GenBank/DDBJ databases">
        <authorList>
            <consortium name="Pathogen Informatics"/>
            <person name="Doyle S."/>
        </authorList>
    </citation>
    <scope>NUCLEOTIDE SEQUENCE [LARGE SCALE GENOMIC DNA]</scope>
    <source>
        <strain evidence="4 5">NCTC12872</strain>
    </source>
</reference>
<dbReference type="Pfam" id="PF22829">
    <property type="entry name" value="HphA_C"/>
    <property type="match status" value="1"/>
</dbReference>
<keyword evidence="5" id="KW-1185">Reference proteome</keyword>
<proteinExistence type="predicted"/>
<dbReference type="Proteomes" id="UP000255417">
    <property type="component" value="Unassembled WGS sequence"/>
</dbReference>
<dbReference type="NCBIfam" id="NF041636">
    <property type="entry name" value="slam_lipo"/>
    <property type="match status" value="1"/>
</dbReference>
<dbReference type="Gene3D" id="2.40.160.90">
    <property type="match status" value="1"/>
</dbReference>
<evidence type="ECO:0000313" key="4">
    <source>
        <dbReference type="EMBL" id="SUB59424.1"/>
    </source>
</evidence>
<dbReference type="SUPFAM" id="SSF56925">
    <property type="entry name" value="OMPA-like"/>
    <property type="match status" value="1"/>
</dbReference>
<evidence type="ECO:0008006" key="6">
    <source>
        <dbReference type="Google" id="ProtNLM"/>
    </source>
</evidence>
<sequence length="260" mass="27548">MKISKKLALSAVALSVFTSSYAANIVGKNSQPHGNTSIAVGESTVWAPFIHSKHKAGVGVKSENNNVEDKVDFGGLANNSNTKPIVDKGVTVNHLYKTMEGNGNWWKIHKGIGSFDFVQVGGADVWFGEWSENGAEGNFKGRQVFYVGDKEGTTMPKGGKATYTTYGVNKFTGNNVMKGKLIADFDKNTLVGGIANAGNKLVIQAEIKPASASFDGDALFNGTKGDSKGHFFGNQAVNLAGIAEFADKDKNTAFGGTKNK</sequence>
<evidence type="ECO:0000259" key="2">
    <source>
        <dbReference type="Pfam" id="PF22828"/>
    </source>
</evidence>
<organism evidence="4 5">
    <name type="scientific">Phocoenobacter uteri</name>
    <dbReference type="NCBI Taxonomy" id="146806"/>
    <lineage>
        <taxon>Bacteria</taxon>
        <taxon>Pseudomonadati</taxon>
        <taxon>Pseudomonadota</taxon>
        <taxon>Gammaproteobacteria</taxon>
        <taxon>Pasteurellales</taxon>
        <taxon>Pasteurellaceae</taxon>
        <taxon>Phocoenobacter</taxon>
    </lineage>
</organism>
<dbReference type="Pfam" id="PF22828">
    <property type="entry name" value="HphA_N"/>
    <property type="match status" value="1"/>
</dbReference>
<dbReference type="OrthoDB" id="8607327at2"/>
<accession>A0A379CAZ9</accession>
<feature type="domain" description="HphA N-terminal heme-binding" evidence="2">
    <location>
        <begin position="23"/>
        <end position="135"/>
    </location>
</feature>
<dbReference type="RefSeq" id="WP_115315899.1">
    <property type="nucleotide sequence ID" value="NZ_LWIF01000001.1"/>
</dbReference>
<dbReference type="AlphaFoldDB" id="A0A379CAZ9"/>
<keyword evidence="1" id="KW-0732">Signal</keyword>
<feature type="chain" id="PRO_5017020372" description="Transferrin-binding protein B C-lobe/N-lobe beta barrel domain-containing protein" evidence="1">
    <location>
        <begin position="23"/>
        <end position="260"/>
    </location>
</feature>
<evidence type="ECO:0000259" key="3">
    <source>
        <dbReference type="Pfam" id="PF22829"/>
    </source>
</evidence>
<protein>
    <recommendedName>
        <fullName evidence="6">Transferrin-binding protein B C-lobe/N-lobe beta barrel domain-containing protein</fullName>
    </recommendedName>
</protein>
<gene>
    <name evidence="4" type="ORF">NCTC12872_01409</name>
</gene>
<dbReference type="InterPro" id="IPR054535">
    <property type="entry name" value="HphA_N"/>
</dbReference>
<evidence type="ECO:0000313" key="5">
    <source>
        <dbReference type="Proteomes" id="UP000255417"/>
    </source>
</evidence>
<dbReference type="InterPro" id="IPR011250">
    <property type="entry name" value="OMP/PagP_B-barrel"/>
</dbReference>
<dbReference type="InterPro" id="IPR054536">
    <property type="entry name" value="HphA_C"/>
</dbReference>
<name>A0A379CAZ9_9PAST</name>
<feature type="domain" description="HphA C-terminal" evidence="3">
    <location>
        <begin position="153"/>
        <end position="258"/>
    </location>
</feature>
<dbReference type="EMBL" id="UGTA01000001">
    <property type="protein sequence ID" value="SUB59424.1"/>
    <property type="molecule type" value="Genomic_DNA"/>
</dbReference>
<feature type="signal peptide" evidence="1">
    <location>
        <begin position="1"/>
        <end position="22"/>
    </location>
</feature>